<dbReference type="Proteomes" id="UP000026249">
    <property type="component" value="Unassembled WGS sequence"/>
</dbReference>
<dbReference type="PANTHER" id="PTHR22726">
    <property type="entry name" value="METALLOENDOPEPTIDASE OMA1"/>
    <property type="match status" value="1"/>
</dbReference>
<evidence type="ECO:0000313" key="9">
    <source>
        <dbReference type="EMBL" id="KAJ54460.1"/>
    </source>
</evidence>
<dbReference type="PANTHER" id="PTHR22726:SF1">
    <property type="entry name" value="METALLOENDOPEPTIDASE OMA1, MITOCHONDRIAL"/>
    <property type="match status" value="1"/>
</dbReference>
<gene>
    <name evidence="9" type="ORF">ACMU_17275</name>
</gene>
<keyword evidence="6" id="KW-0482">Metalloprotease</keyword>
<dbReference type="GO" id="GO:0016020">
    <property type="term" value="C:membrane"/>
    <property type="evidence" value="ECO:0007669"/>
    <property type="project" value="TreeGrafter"/>
</dbReference>
<dbReference type="Gene3D" id="3.30.2010.10">
    <property type="entry name" value="Metalloproteases ('zincins'), catalytic domain"/>
    <property type="match status" value="1"/>
</dbReference>
<comment type="cofactor">
    <cofactor evidence="1">
        <name>Zn(2+)</name>
        <dbReference type="ChEBI" id="CHEBI:29105"/>
    </cofactor>
</comment>
<dbReference type="SUPFAM" id="SSF48452">
    <property type="entry name" value="TPR-like"/>
    <property type="match status" value="1"/>
</dbReference>
<dbReference type="InterPro" id="IPR011990">
    <property type="entry name" value="TPR-like_helical_dom_sf"/>
</dbReference>
<keyword evidence="3" id="KW-0479">Metal-binding</keyword>
<keyword evidence="10" id="KW-1185">Reference proteome</keyword>
<feature type="chain" id="PRO_5001559531" evidence="7">
    <location>
        <begin position="25"/>
        <end position="446"/>
    </location>
</feature>
<evidence type="ECO:0000256" key="6">
    <source>
        <dbReference type="ARBA" id="ARBA00023049"/>
    </source>
</evidence>
<evidence type="ECO:0000256" key="3">
    <source>
        <dbReference type="ARBA" id="ARBA00022723"/>
    </source>
</evidence>
<keyword evidence="5" id="KW-0862">Zinc</keyword>
<keyword evidence="2" id="KW-0645">Protease</keyword>
<evidence type="ECO:0000256" key="1">
    <source>
        <dbReference type="ARBA" id="ARBA00001947"/>
    </source>
</evidence>
<protein>
    <submittedName>
        <fullName evidence="9">Peptidase M48</fullName>
    </submittedName>
</protein>
<evidence type="ECO:0000256" key="7">
    <source>
        <dbReference type="SAM" id="SignalP"/>
    </source>
</evidence>
<feature type="domain" description="Peptidase M48" evidence="8">
    <location>
        <begin position="39"/>
        <end position="220"/>
    </location>
</feature>
<dbReference type="CDD" id="cd07324">
    <property type="entry name" value="M48C_Oma1-like"/>
    <property type="match status" value="1"/>
</dbReference>
<reference evidence="9 10" key="1">
    <citation type="submission" date="2014-03" db="EMBL/GenBank/DDBJ databases">
        <title>Draft Genome Sequence of Actibacterium mucosum KCTC 23349, a Marine Alphaproteobacterium with Complex Ionic Requirements Isolated from Mediterranean Seawater at Malvarrosa Beach, Valencia, Spain.</title>
        <authorList>
            <person name="Arahal D.R."/>
            <person name="Shao Z."/>
            <person name="Lai Q."/>
            <person name="Pujalte M.J."/>
        </authorList>
    </citation>
    <scope>NUCLEOTIDE SEQUENCE [LARGE SCALE GENOMIC DNA]</scope>
    <source>
        <strain evidence="9 10">KCTC 23349</strain>
    </source>
</reference>
<dbReference type="Gene3D" id="1.25.40.10">
    <property type="entry name" value="Tetratricopeptide repeat domain"/>
    <property type="match status" value="1"/>
</dbReference>
<dbReference type="OrthoDB" id="9814887at2"/>
<accession>A0A037ZI42</accession>
<evidence type="ECO:0000313" key="10">
    <source>
        <dbReference type="Proteomes" id="UP000026249"/>
    </source>
</evidence>
<dbReference type="GO" id="GO:0051603">
    <property type="term" value="P:proteolysis involved in protein catabolic process"/>
    <property type="evidence" value="ECO:0007669"/>
    <property type="project" value="TreeGrafter"/>
</dbReference>
<dbReference type="GO" id="GO:0004222">
    <property type="term" value="F:metalloendopeptidase activity"/>
    <property type="evidence" value="ECO:0007669"/>
    <property type="project" value="InterPro"/>
</dbReference>
<dbReference type="AlphaFoldDB" id="A0A037ZI42"/>
<name>A0A037ZI42_9RHOB</name>
<feature type="signal peptide" evidence="7">
    <location>
        <begin position="1"/>
        <end position="24"/>
    </location>
</feature>
<dbReference type="STRING" id="1454373.ACMU_17275"/>
<comment type="caution">
    <text evidence="9">The sequence shown here is derived from an EMBL/GenBank/DDBJ whole genome shotgun (WGS) entry which is preliminary data.</text>
</comment>
<evidence type="ECO:0000259" key="8">
    <source>
        <dbReference type="Pfam" id="PF01435"/>
    </source>
</evidence>
<dbReference type="InterPro" id="IPR051156">
    <property type="entry name" value="Mito/Outer_Membr_Metalloprot"/>
</dbReference>
<dbReference type="GO" id="GO:0046872">
    <property type="term" value="F:metal ion binding"/>
    <property type="evidence" value="ECO:0007669"/>
    <property type="project" value="UniProtKB-KW"/>
</dbReference>
<dbReference type="EMBL" id="JFKE01000007">
    <property type="protein sequence ID" value="KAJ54460.1"/>
    <property type="molecule type" value="Genomic_DNA"/>
</dbReference>
<organism evidence="9 10">
    <name type="scientific">Actibacterium mucosum KCTC 23349</name>
    <dbReference type="NCBI Taxonomy" id="1454373"/>
    <lineage>
        <taxon>Bacteria</taxon>
        <taxon>Pseudomonadati</taxon>
        <taxon>Pseudomonadota</taxon>
        <taxon>Alphaproteobacteria</taxon>
        <taxon>Rhodobacterales</taxon>
        <taxon>Roseobacteraceae</taxon>
        <taxon>Actibacterium</taxon>
    </lineage>
</organism>
<dbReference type="Pfam" id="PF01435">
    <property type="entry name" value="Peptidase_M48"/>
    <property type="match status" value="1"/>
</dbReference>
<evidence type="ECO:0000256" key="5">
    <source>
        <dbReference type="ARBA" id="ARBA00022833"/>
    </source>
</evidence>
<evidence type="ECO:0000256" key="2">
    <source>
        <dbReference type="ARBA" id="ARBA00022670"/>
    </source>
</evidence>
<proteinExistence type="predicted"/>
<dbReference type="RefSeq" id="WP_035261186.1">
    <property type="nucleotide sequence ID" value="NZ_JFKE01000007.1"/>
</dbReference>
<dbReference type="InterPro" id="IPR001915">
    <property type="entry name" value="Peptidase_M48"/>
</dbReference>
<evidence type="ECO:0000256" key="4">
    <source>
        <dbReference type="ARBA" id="ARBA00022801"/>
    </source>
</evidence>
<keyword evidence="4" id="KW-0378">Hydrolase</keyword>
<keyword evidence="7" id="KW-0732">Signal</keyword>
<sequence>MAKLLRVLVMGFALTVLASLPARAQGLIRDAEIEYALGQLLAPLANAAGLGNGRIKVIMVNDRSLNAFVADGRTIFIHTGLLLKLKTADQVQAVLAHELAHIANGHITRRISNLRNARQSAIAGLVAAIAVGASGNTAAAAGLAVGAESASTRAFLTHTRAEEAAADQTAARYMVAAGVPPRAMVEVLELFRGQEALSGSSRVDPYVLTHPLTRNRLRAVIGFANAYEDDVVPQDNGSDYWFARAQGKLSAFLNSSSYTLRRVKKNDNSDVALIRKAVAYHRRPDAKAALREIDKLVAKRPNDPYVHELRGQILLESRNAKAAVSAYARAVNLAGHEALIRAGYGRALLALNTADGNRKALSALESARGRDPYDPRMLRDLAVAYARAGNNGMASVVTAERYALTGRLKDAVVHAKRAEGLLPRGSRGWLRAQDILAVAASSSRKK</sequence>